<proteinExistence type="predicted"/>
<dbReference type="GO" id="GO:0008237">
    <property type="term" value="F:metallopeptidase activity"/>
    <property type="evidence" value="ECO:0007669"/>
    <property type="project" value="InterPro"/>
</dbReference>
<dbReference type="Proteomes" id="UP000215902">
    <property type="component" value="Unassembled WGS sequence"/>
</dbReference>
<gene>
    <name evidence="3" type="ORF">BOX15_Mlig008788g1</name>
</gene>
<dbReference type="Gene3D" id="3.40.140.10">
    <property type="entry name" value="Cytidine Deaminase, domain 2"/>
    <property type="match status" value="1"/>
</dbReference>
<dbReference type="SMART" id="SM00232">
    <property type="entry name" value="JAB_MPN"/>
    <property type="match status" value="1"/>
</dbReference>
<dbReference type="AlphaFoldDB" id="A0A267DM74"/>
<dbReference type="EMBL" id="NIVC01003684">
    <property type="protein sequence ID" value="PAA50256.1"/>
    <property type="molecule type" value="Genomic_DNA"/>
</dbReference>
<dbReference type="STRING" id="282301.A0A267DM74"/>
<keyword evidence="4" id="KW-1185">Reference proteome</keyword>
<feature type="region of interest" description="Disordered" evidence="1">
    <location>
        <begin position="206"/>
        <end position="225"/>
    </location>
</feature>
<evidence type="ECO:0000313" key="4">
    <source>
        <dbReference type="Proteomes" id="UP000215902"/>
    </source>
</evidence>
<feature type="domain" description="MPN" evidence="2">
    <location>
        <begin position="9"/>
        <end position="154"/>
    </location>
</feature>
<dbReference type="SUPFAM" id="SSF102712">
    <property type="entry name" value="JAB1/MPN domain"/>
    <property type="match status" value="1"/>
</dbReference>
<dbReference type="InterPro" id="IPR000555">
    <property type="entry name" value="JAMM/MPN+_dom"/>
</dbReference>
<evidence type="ECO:0000256" key="1">
    <source>
        <dbReference type="SAM" id="MobiDB-lite"/>
    </source>
</evidence>
<organism evidence="3 4">
    <name type="scientific">Macrostomum lignano</name>
    <dbReference type="NCBI Taxonomy" id="282301"/>
    <lineage>
        <taxon>Eukaryota</taxon>
        <taxon>Metazoa</taxon>
        <taxon>Spiralia</taxon>
        <taxon>Lophotrochozoa</taxon>
        <taxon>Platyhelminthes</taxon>
        <taxon>Rhabditophora</taxon>
        <taxon>Macrostomorpha</taxon>
        <taxon>Macrostomida</taxon>
        <taxon>Macrostomidae</taxon>
        <taxon>Macrostomum</taxon>
    </lineage>
</organism>
<dbReference type="InterPro" id="IPR037518">
    <property type="entry name" value="MPN"/>
</dbReference>
<evidence type="ECO:0000259" key="2">
    <source>
        <dbReference type="PROSITE" id="PS50249"/>
    </source>
</evidence>
<protein>
    <recommendedName>
        <fullName evidence="2">MPN domain-containing protein</fullName>
    </recommendedName>
</protein>
<sequence length="266" mass="29049">SHLPVVDWVSLDWVAYWGCLTHAMVTENEEIMGLCLGEELQSTAGDAVGGVNLEILAFLPLLRVDKRKDRVEIEPDQLVAATQRADELTAQLGRTVRVVGWYHSHPHITALPSHVDLATQLSYQQLAESFVGLIFAVYSGHERGQRCQALCFQNVRGSCAYIPMRVRPPHCATSPDAAAATAVSAAENAAGVVALPRLLFEEEQREFEQQQQPKSNQKATASSSNSSDSVVELAPACAYACNVGSIVDRLIWPLIQVARDRCVDQA</sequence>
<feature type="non-terminal residue" evidence="3">
    <location>
        <position position="1"/>
    </location>
</feature>
<evidence type="ECO:0000313" key="3">
    <source>
        <dbReference type="EMBL" id="PAA50256.1"/>
    </source>
</evidence>
<dbReference type="Pfam" id="PF01398">
    <property type="entry name" value="JAB"/>
    <property type="match status" value="1"/>
</dbReference>
<reference evidence="3 4" key="1">
    <citation type="submission" date="2017-06" db="EMBL/GenBank/DDBJ databases">
        <title>A platform for efficient transgenesis in Macrostomum lignano, a flatworm model organism for stem cell research.</title>
        <authorList>
            <person name="Berezikov E."/>
        </authorList>
    </citation>
    <scope>NUCLEOTIDE SEQUENCE [LARGE SCALE GENOMIC DNA]</scope>
    <source>
        <strain evidence="3">DV1</strain>
        <tissue evidence="3">Whole organism</tissue>
    </source>
</reference>
<accession>A0A267DM74</accession>
<dbReference type="PROSITE" id="PS50249">
    <property type="entry name" value="MPN"/>
    <property type="match status" value="1"/>
</dbReference>
<dbReference type="OrthoDB" id="446074at2759"/>
<dbReference type="PANTHER" id="PTHR10410">
    <property type="entry name" value="EUKARYOTIC TRANSLATION INITIATION FACTOR 3 -RELATED"/>
    <property type="match status" value="1"/>
</dbReference>
<name>A0A267DM74_9PLAT</name>
<dbReference type="InterPro" id="IPR050242">
    <property type="entry name" value="JAMM_MPN+_peptidase_M67A"/>
</dbReference>
<comment type="caution">
    <text evidence="3">The sequence shown here is derived from an EMBL/GenBank/DDBJ whole genome shotgun (WGS) entry which is preliminary data.</text>
</comment>